<keyword evidence="2" id="KW-1185">Reference proteome</keyword>
<accession>A0ABT4GMF6</accession>
<dbReference type="RefSeq" id="WP_268618108.1">
    <property type="nucleotide sequence ID" value="NZ_JAMDMX010000137.1"/>
</dbReference>
<dbReference type="EMBL" id="JAMDMX010000137">
    <property type="protein sequence ID" value="MCY9697330.1"/>
    <property type="molecule type" value="Genomic_DNA"/>
</dbReference>
<protein>
    <submittedName>
        <fullName evidence="1">Uncharacterized protein</fullName>
    </submittedName>
</protein>
<reference evidence="1 2" key="1">
    <citation type="submission" date="2022-05" db="EMBL/GenBank/DDBJ databases">
        <title>Genome Sequencing of Bee-Associated Microbes.</title>
        <authorList>
            <person name="Dunlap C."/>
        </authorList>
    </citation>
    <scope>NUCLEOTIDE SEQUENCE [LARGE SCALE GENOMIC DNA]</scope>
    <source>
        <strain evidence="1 2">NRRL B-14421</strain>
    </source>
</reference>
<dbReference type="Proteomes" id="UP001527099">
    <property type="component" value="Unassembled WGS sequence"/>
</dbReference>
<gene>
    <name evidence="1" type="ORF">M5X19_31385</name>
</gene>
<comment type="caution">
    <text evidence="1">The sequence shown here is derived from an EMBL/GenBank/DDBJ whole genome shotgun (WGS) entry which is preliminary data.</text>
</comment>
<evidence type="ECO:0000313" key="2">
    <source>
        <dbReference type="Proteomes" id="UP001527099"/>
    </source>
</evidence>
<sequence>MNIRKEQFGNLSVEFIKGLPFIERFTIQEYRHPSDEVSSYLITLRRSELISDLDAFILLLERLEYHEEEWNWNEKLVKSCRGTVLNKIFNFINKDGVCAKIDSHTLTKKISEVDIEIDVYREITKESCNFIIFDNWNLLQSVGRNDNTYYLFIWYTTA</sequence>
<name>A0ABT4GMF6_9BACL</name>
<proteinExistence type="predicted"/>
<evidence type="ECO:0000313" key="1">
    <source>
        <dbReference type="EMBL" id="MCY9697330.1"/>
    </source>
</evidence>
<organism evidence="1 2">
    <name type="scientific">Paenibacillus alginolyticus</name>
    <dbReference type="NCBI Taxonomy" id="59839"/>
    <lineage>
        <taxon>Bacteria</taxon>
        <taxon>Bacillati</taxon>
        <taxon>Bacillota</taxon>
        <taxon>Bacilli</taxon>
        <taxon>Bacillales</taxon>
        <taxon>Paenibacillaceae</taxon>
        <taxon>Paenibacillus</taxon>
    </lineage>
</organism>